<dbReference type="Proteomes" id="UP000812077">
    <property type="component" value="Unassembled WGS sequence"/>
</dbReference>
<organism evidence="1 2">
    <name type="scientific">Prevotella melaninogenica</name>
    <dbReference type="NCBI Taxonomy" id="28132"/>
    <lineage>
        <taxon>Bacteria</taxon>
        <taxon>Pseudomonadati</taxon>
        <taxon>Bacteroidota</taxon>
        <taxon>Bacteroidia</taxon>
        <taxon>Bacteroidales</taxon>
        <taxon>Prevotellaceae</taxon>
        <taxon>Prevotella</taxon>
    </lineage>
</organism>
<accession>A0ABS6Y2P0</accession>
<protein>
    <submittedName>
        <fullName evidence="1">Uncharacterized protein</fullName>
    </submittedName>
</protein>
<name>A0ABS6Y2P0_9BACT</name>
<dbReference type="EMBL" id="JAHXCP010000001">
    <property type="protein sequence ID" value="MBW4753760.1"/>
    <property type="molecule type" value="Genomic_DNA"/>
</dbReference>
<keyword evidence="2" id="KW-1185">Reference proteome</keyword>
<gene>
    <name evidence="1" type="ORF">KZO77_01725</name>
</gene>
<sequence>MKKIMFNDKYCLTFSVLAGNKTMTRRVLKVPKTCNGKEVYTFNILTNNAGTQCVDLVDENGGVLDSWKPHYEVGEVVAIAQSYKELYPNADFEMVGNGFMTESAGWNNKMFVRANLMKRHIRITDVKVERLQDISKEDCLKEGIIFIEPLFIGDDAYFYAVKRKVRQMYDNILKFFSSPQRAYADLIDKISGRGTWESNPWVVAYSFELVD</sequence>
<reference evidence="1 2" key="1">
    <citation type="submission" date="2021-07" db="EMBL/GenBank/DDBJ databases">
        <title>Genomic diversity and antimicrobial resistance of Prevotella spp. isolated from chronic lung disease airways.</title>
        <authorList>
            <person name="Webb K.A."/>
            <person name="Olagoke O.S."/>
            <person name="Baird T."/>
            <person name="Neill J."/>
            <person name="Pham A."/>
            <person name="Wells T.J."/>
            <person name="Ramsay K.A."/>
            <person name="Bell S.C."/>
            <person name="Sarovich D.S."/>
            <person name="Price E.P."/>
        </authorList>
    </citation>
    <scope>NUCLEOTIDE SEQUENCE [LARGE SCALE GENOMIC DNA]</scope>
    <source>
        <strain evidence="1 2">SCHI0027.S.6</strain>
    </source>
</reference>
<dbReference type="RefSeq" id="WP_219432607.1">
    <property type="nucleotide sequence ID" value="NZ_CBDEIC010000040.1"/>
</dbReference>
<evidence type="ECO:0000313" key="1">
    <source>
        <dbReference type="EMBL" id="MBW4753760.1"/>
    </source>
</evidence>
<proteinExistence type="predicted"/>
<comment type="caution">
    <text evidence="1">The sequence shown here is derived from an EMBL/GenBank/DDBJ whole genome shotgun (WGS) entry which is preliminary data.</text>
</comment>
<evidence type="ECO:0000313" key="2">
    <source>
        <dbReference type="Proteomes" id="UP000812077"/>
    </source>
</evidence>